<organism evidence="1 2">
    <name type="scientific">Acetobacter fallax</name>
    <dbReference type="NCBI Taxonomy" id="1737473"/>
    <lineage>
        <taxon>Bacteria</taxon>
        <taxon>Pseudomonadati</taxon>
        <taxon>Pseudomonadota</taxon>
        <taxon>Alphaproteobacteria</taxon>
        <taxon>Acetobacterales</taxon>
        <taxon>Acetobacteraceae</taxon>
        <taxon>Acetobacter</taxon>
    </lineage>
</organism>
<dbReference type="RefSeq" id="WP_173576222.1">
    <property type="nucleotide sequence ID" value="NZ_WOSX01000003.1"/>
</dbReference>
<protein>
    <submittedName>
        <fullName evidence="1">Uncharacterized protein</fullName>
    </submittedName>
</protein>
<name>A0ABX0KAV4_9PROT</name>
<gene>
    <name evidence="1" type="ORF">GOB84_03495</name>
</gene>
<proteinExistence type="predicted"/>
<accession>A0ABX0KAV4</accession>
<evidence type="ECO:0000313" key="1">
    <source>
        <dbReference type="EMBL" id="NHO31635.1"/>
    </source>
</evidence>
<sequence length="161" mass="15610">MPSDVLTSSSDLTGNPVEVSGVRTTIGAALASAALTGTGGSAGSTTVPVTMTAAPGALYALVFPASGSSTFDVTPNTALTLSISGGTPGQEQRVTLIIRQAATGYAVALPAAQVVSSSGVVTAGVIYVGGMPAVGTTSGQATIITFYTDDGGTTIFAKSGF</sequence>
<dbReference type="Proteomes" id="UP000615326">
    <property type="component" value="Unassembled WGS sequence"/>
</dbReference>
<dbReference type="EMBL" id="WOSW01000003">
    <property type="protein sequence ID" value="NHO31635.1"/>
    <property type="molecule type" value="Genomic_DNA"/>
</dbReference>
<keyword evidence="2" id="KW-1185">Reference proteome</keyword>
<comment type="caution">
    <text evidence="1">The sequence shown here is derived from an EMBL/GenBank/DDBJ whole genome shotgun (WGS) entry which is preliminary data.</text>
</comment>
<evidence type="ECO:0000313" key="2">
    <source>
        <dbReference type="Proteomes" id="UP000615326"/>
    </source>
</evidence>
<reference evidence="1 2" key="1">
    <citation type="journal article" date="2020" name="Int. J. Syst. Evol. Microbiol.">
        <title>Novel acetic acid bacteria from cider fermentations: Acetobacter conturbans sp. nov. and Acetobacter fallax sp. nov.</title>
        <authorList>
            <person name="Sombolestani A.S."/>
            <person name="Cleenwerck I."/>
            <person name="Cnockaert M."/>
            <person name="Borremans W."/>
            <person name="Wieme A.D."/>
            <person name="De Vuyst L."/>
            <person name="Vandamme P."/>
        </authorList>
    </citation>
    <scope>NUCLEOTIDE SEQUENCE [LARGE SCALE GENOMIC DNA]</scope>
    <source>
        <strain evidence="1 2">LMG 1637</strain>
    </source>
</reference>